<comment type="caution">
    <text evidence="5">The sequence shown here is derived from an EMBL/GenBank/DDBJ whole genome shotgun (WGS) entry which is preliminary data.</text>
</comment>
<feature type="signal peptide" evidence="3">
    <location>
        <begin position="1"/>
        <end position="25"/>
    </location>
</feature>
<feature type="chain" id="PRO_5017773661" evidence="3">
    <location>
        <begin position="26"/>
        <end position="667"/>
    </location>
</feature>
<dbReference type="SUPFAM" id="SSF48452">
    <property type="entry name" value="TPR-like"/>
    <property type="match status" value="2"/>
</dbReference>
<accession>A0A3E0E775</accession>
<dbReference type="PANTHER" id="PTHR34220">
    <property type="entry name" value="SENSOR HISTIDINE KINASE YPDA"/>
    <property type="match status" value="1"/>
</dbReference>
<reference evidence="5 6" key="1">
    <citation type="submission" date="2018-08" db="EMBL/GenBank/DDBJ databases">
        <title>Genomic Encyclopedia of Archaeal and Bacterial Type Strains, Phase II (KMG-II): from individual species to whole genera.</title>
        <authorList>
            <person name="Goeker M."/>
        </authorList>
    </citation>
    <scope>NUCLEOTIDE SEQUENCE [LARGE SCALE GENOMIC DNA]</scope>
    <source>
        <strain evidence="5 6">DSM 15986</strain>
    </source>
</reference>
<evidence type="ECO:0000313" key="5">
    <source>
        <dbReference type="EMBL" id="REG92846.1"/>
    </source>
</evidence>
<dbReference type="PROSITE" id="PS50005">
    <property type="entry name" value="TPR"/>
    <property type="match status" value="3"/>
</dbReference>
<sequence>MKNSIKKKLLCFLILISSIFTEAYAQGSDKIDSLRKALFETKFDTNRVKIYHLLSKHLSRNDNQPLLARPYADSAYALSKKIGYIDGVGLSYLRYGNIEKVSGNHQLALQYLDSALTYFTPLGDSSHVADALYDLAAINRNMGNYEKCLPYYFRVLKISEMENNQLSTASTLTSIGIVYRLLKQYDSSIENYKRALVILDSLGNLTRMATCLNGLGGVYGDMKDYNQSKQYFIRALRINQELGNDRESAFQLANLGHIENDLGNYQQALDYQLKTLAIREKIPRKDDLAKSYRNVGEAYFKVNMPSKARQYLLKGLDLSKEINSMPISRDIYAILKDISAAENDFKTAYNYQTLFMQAKDSVMNEESIKHIDELQAQYESEKKDQAIVLLAQEKALNQQEVQRQITIKRAFLGGFILVSLVAFLVIYILRNRLKNQERLASKNKEIQEIDFKRQLTELEMKALQAQINPHFIFNCLNSINQLILDGDKKNASRYLTKFSRLIRMILENAESSEVSLKNELQLLESYIQLESLRFGGKIKYQLNLMNDIDLDNTYLPCMLLQPFIENAIWHGLMNRQSNAEGLISISLKQKVDQLICQIEDNGVGRQKAFELKKSSVWKSKSLGLQLTEERLRLMSKEFKKQLIKISDLKDKAGEALGTRVTVIIPIS</sequence>
<dbReference type="SUPFAM" id="SSF55874">
    <property type="entry name" value="ATPase domain of HSP90 chaperone/DNA topoisomerase II/histidine kinase"/>
    <property type="match status" value="1"/>
</dbReference>
<dbReference type="Pfam" id="PF13424">
    <property type="entry name" value="TPR_12"/>
    <property type="match status" value="2"/>
</dbReference>
<evidence type="ECO:0000256" key="3">
    <source>
        <dbReference type="SAM" id="SignalP"/>
    </source>
</evidence>
<evidence type="ECO:0000256" key="1">
    <source>
        <dbReference type="PROSITE-ProRule" id="PRU00339"/>
    </source>
</evidence>
<name>A0A3E0E775_9BACT</name>
<dbReference type="Proteomes" id="UP000256405">
    <property type="component" value="Unassembled WGS sequence"/>
</dbReference>
<feature type="transmembrane region" description="Helical" evidence="2">
    <location>
        <begin position="410"/>
        <end position="429"/>
    </location>
</feature>
<keyword evidence="6" id="KW-1185">Reference proteome</keyword>
<dbReference type="AlphaFoldDB" id="A0A3E0E775"/>
<dbReference type="EMBL" id="QUNF01000002">
    <property type="protein sequence ID" value="REG92846.1"/>
    <property type="molecule type" value="Genomic_DNA"/>
</dbReference>
<keyword evidence="1" id="KW-0802">TPR repeat</keyword>
<gene>
    <name evidence="5" type="ORF">C8N25_102249</name>
</gene>
<dbReference type="InterPro" id="IPR011990">
    <property type="entry name" value="TPR-like_helical_dom_sf"/>
</dbReference>
<proteinExistence type="predicted"/>
<dbReference type="Gene3D" id="3.30.565.10">
    <property type="entry name" value="Histidine kinase-like ATPase, C-terminal domain"/>
    <property type="match status" value="1"/>
</dbReference>
<dbReference type="GO" id="GO:0016020">
    <property type="term" value="C:membrane"/>
    <property type="evidence" value="ECO:0007669"/>
    <property type="project" value="InterPro"/>
</dbReference>
<feature type="repeat" description="TPR" evidence="1">
    <location>
        <begin position="129"/>
        <end position="162"/>
    </location>
</feature>
<feature type="repeat" description="TPR" evidence="1">
    <location>
        <begin position="169"/>
        <end position="202"/>
    </location>
</feature>
<dbReference type="OrthoDB" id="6190788at2"/>
<dbReference type="InterPro" id="IPR050640">
    <property type="entry name" value="Bact_2-comp_sensor_kinase"/>
</dbReference>
<feature type="repeat" description="TPR" evidence="1">
    <location>
        <begin position="209"/>
        <end position="242"/>
    </location>
</feature>
<feature type="domain" description="Signal transduction histidine kinase internal region" evidence="4">
    <location>
        <begin position="459"/>
        <end position="537"/>
    </location>
</feature>
<keyword evidence="3" id="KW-0732">Signal</keyword>
<dbReference type="InterPro" id="IPR019734">
    <property type="entry name" value="TPR_rpt"/>
</dbReference>
<evidence type="ECO:0000259" key="4">
    <source>
        <dbReference type="Pfam" id="PF06580"/>
    </source>
</evidence>
<protein>
    <submittedName>
        <fullName evidence="5">Tetratricopeptide repeat protein</fullName>
    </submittedName>
</protein>
<dbReference type="Pfam" id="PF13374">
    <property type="entry name" value="TPR_10"/>
    <property type="match status" value="1"/>
</dbReference>
<dbReference type="RefSeq" id="WP_086539769.1">
    <property type="nucleotide sequence ID" value="NZ_MSSW01000003.1"/>
</dbReference>
<organism evidence="5 6">
    <name type="scientific">Algoriphagus antarcticus</name>
    <dbReference type="NCBI Taxonomy" id="238540"/>
    <lineage>
        <taxon>Bacteria</taxon>
        <taxon>Pseudomonadati</taxon>
        <taxon>Bacteroidota</taxon>
        <taxon>Cytophagia</taxon>
        <taxon>Cytophagales</taxon>
        <taxon>Cyclobacteriaceae</taxon>
        <taxon>Algoriphagus</taxon>
    </lineage>
</organism>
<dbReference type="InterPro" id="IPR036890">
    <property type="entry name" value="HATPase_C_sf"/>
</dbReference>
<keyword evidence="2" id="KW-1133">Transmembrane helix</keyword>
<dbReference type="Pfam" id="PF06580">
    <property type="entry name" value="His_kinase"/>
    <property type="match status" value="1"/>
</dbReference>
<keyword evidence="2" id="KW-0812">Transmembrane</keyword>
<dbReference type="Gene3D" id="1.25.40.10">
    <property type="entry name" value="Tetratricopeptide repeat domain"/>
    <property type="match status" value="2"/>
</dbReference>
<dbReference type="PANTHER" id="PTHR34220:SF7">
    <property type="entry name" value="SENSOR HISTIDINE KINASE YPDA"/>
    <property type="match status" value="1"/>
</dbReference>
<evidence type="ECO:0000313" key="6">
    <source>
        <dbReference type="Proteomes" id="UP000256405"/>
    </source>
</evidence>
<dbReference type="InterPro" id="IPR010559">
    <property type="entry name" value="Sig_transdc_His_kin_internal"/>
</dbReference>
<keyword evidence="2" id="KW-0472">Membrane</keyword>
<evidence type="ECO:0000256" key="2">
    <source>
        <dbReference type="SAM" id="Phobius"/>
    </source>
</evidence>
<dbReference type="GO" id="GO:0000155">
    <property type="term" value="F:phosphorelay sensor kinase activity"/>
    <property type="evidence" value="ECO:0007669"/>
    <property type="project" value="InterPro"/>
</dbReference>
<dbReference type="SMART" id="SM00028">
    <property type="entry name" value="TPR"/>
    <property type="match status" value="6"/>
</dbReference>